<proteinExistence type="predicted"/>
<evidence type="ECO:0000313" key="6">
    <source>
        <dbReference type="Proteomes" id="UP000568158"/>
    </source>
</evidence>
<sequence length="381" mass="43527">MHKPKTQATPSAKIEVYDPSEILGTELSIIPQAGTIFKQFTGMNHDYEYYQSPFTPSGGNNQNVPQRVENAENQEFETITSGDVEKLEQAFIADIPTEPAGNYITSSNMLSQTTENFNAIPSMDNQHFFSDNEIFPVSPTQIPMPTAPRRRRKSSRRSDSSKSDSTIIKGKTPYNFIGAIPDKPFTPFNPLPYYRRNNGLTFKNFKQLSNADPHVTFEMNKKFTTNMYEPAVNKKFNYLGNVQSTSGDNAGGTKTLSQGNFALCPYCELSRENLTNNCEKMFYKRNDSNYLHHMIQYHGIFSNGELVKDPQVRGWASTQKDKQLVEVVQCPYCGELISLKKFKPENRMEHRLLKYLRHVKEKHKTGKNLQIMHQHQFSTSS</sequence>
<protein>
    <submittedName>
        <fullName evidence="4">DEBR0S3_02894g1_1</fullName>
    </submittedName>
</protein>
<feature type="region of interest" description="Disordered" evidence="1">
    <location>
        <begin position="135"/>
        <end position="169"/>
    </location>
</feature>
<dbReference type="EMBL" id="CABFWN010000003">
    <property type="protein sequence ID" value="VUG18125.1"/>
    <property type="molecule type" value="Genomic_DNA"/>
</dbReference>
<evidence type="ECO:0000313" key="3">
    <source>
        <dbReference type="EMBL" id="KAF6006384.1"/>
    </source>
</evidence>
<organism evidence="4 5">
    <name type="scientific">Dekkera bruxellensis</name>
    <name type="common">Brettanomyces custersii</name>
    <dbReference type="NCBI Taxonomy" id="5007"/>
    <lineage>
        <taxon>Eukaryota</taxon>
        <taxon>Fungi</taxon>
        <taxon>Dikarya</taxon>
        <taxon>Ascomycota</taxon>
        <taxon>Saccharomycotina</taxon>
        <taxon>Pichiomycetes</taxon>
        <taxon>Pichiales</taxon>
        <taxon>Pichiaceae</taxon>
        <taxon>Brettanomyces</taxon>
    </lineage>
</organism>
<dbReference type="InterPro" id="IPR028012">
    <property type="entry name" value="Rua1_C"/>
</dbReference>
<accession>A0A3F2XXX9</accession>
<dbReference type="Proteomes" id="UP000568158">
    <property type="component" value="Unassembled WGS sequence"/>
</dbReference>
<gene>
    <name evidence="4" type="ORF">DEBR0S3_02894G</name>
    <name evidence="3" type="ORF">HII12_005130</name>
</gene>
<feature type="domain" description="Transcription regulator Rua1 C-terminal" evidence="2">
    <location>
        <begin position="256"/>
        <end position="363"/>
    </location>
</feature>
<evidence type="ECO:0000259" key="2">
    <source>
        <dbReference type="Pfam" id="PF14616"/>
    </source>
</evidence>
<dbReference type="AlphaFoldDB" id="A0A3F2XXX9"/>
<name>A0A3F2XXX9_DEKBR</name>
<evidence type="ECO:0000256" key="1">
    <source>
        <dbReference type="SAM" id="MobiDB-lite"/>
    </source>
</evidence>
<keyword evidence="5" id="KW-1185">Reference proteome</keyword>
<dbReference type="Pfam" id="PF14616">
    <property type="entry name" value="Rua1_C"/>
    <property type="match status" value="1"/>
</dbReference>
<evidence type="ECO:0000313" key="4">
    <source>
        <dbReference type="EMBL" id="VUG18125.1"/>
    </source>
</evidence>
<reference evidence="4 5" key="1">
    <citation type="submission" date="2019-07" db="EMBL/GenBank/DDBJ databases">
        <authorList>
            <person name="Friedrich A."/>
            <person name="Schacherer J."/>
        </authorList>
    </citation>
    <scope>NUCLEOTIDE SEQUENCE [LARGE SCALE GENOMIC DNA]</scope>
</reference>
<dbReference type="Proteomes" id="UP000478008">
    <property type="component" value="Unassembled WGS sequence"/>
</dbReference>
<evidence type="ECO:0000313" key="5">
    <source>
        <dbReference type="Proteomes" id="UP000478008"/>
    </source>
</evidence>
<reference evidence="3 6" key="2">
    <citation type="journal article" date="2020" name="Appl. Microbiol. Biotechnol.">
        <title>Targeted gene deletion in Brettanomyces bruxellensis with an expression-free CRISPR-Cas9 system.</title>
        <authorList>
            <person name="Varela C."/>
            <person name="Bartel C."/>
            <person name="Onetto C."/>
            <person name="Borneman A."/>
        </authorList>
    </citation>
    <scope>NUCLEOTIDE SEQUENCE [LARGE SCALE GENOMIC DNA]</scope>
    <source>
        <strain evidence="3 6">AWRI1613</strain>
    </source>
</reference>
<dbReference type="EMBL" id="JABCYN010000053">
    <property type="protein sequence ID" value="KAF6006384.1"/>
    <property type="molecule type" value="Genomic_DNA"/>
</dbReference>